<keyword evidence="5" id="KW-1185">Reference proteome</keyword>
<protein>
    <submittedName>
        <fullName evidence="4">(S)-2-hydroxy-acid oxidase</fullName>
    </submittedName>
</protein>
<sequence>MSRPNLNFGGKVSFFNEDSGKPYVNMKEDVEMAIEYGVDGVVISNHGERQVDGVPAAIDALRECEPVARRKIQIGLEGGIRRGSDAFKALALGAQHCFVGRVPLWGLAYNGQNGVQLSMTILHRELKTMMALARDVNRISIFMRVAN</sequence>
<evidence type="ECO:0000256" key="2">
    <source>
        <dbReference type="ARBA" id="ARBA00023002"/>
    </source>
</evidence>
<dbReference type="GeneID" id="26804490"/>
<accession>A0A0L1J9Z7</accession>
<dbReference type="InterPro" id="IPR013785">
    <property type="entry name" value="Aldolase_TIM"/>
</dbReference>
<dbReference type="SUPFAM" id="SSF51395">
    <property type="entry name" value="FMN-linked oxidoreductases"/>
    <property type="match status" value="1"/>
</dbReference>
<dbReference type="PANTHER" id="PTHR10578:SF149">
    <property type="entry name" value="2-HYDROXYACID OXIDASE 2"/>
    <property type="match status" value="1"/>
</dbReference>
<evidence type="ECO:0000259" key="3">
    <source>
        <dbReference type="PROSITE" id="PS51349"/>
    </source>
</evidence>
<dbReference type="Gene3D" id="3.20.20.70">
    <property type="entry name" value="Aldolase class I"/>
    <property type="match status" value="1"/>
</dbReference>
<dbReference type="GO" id="GO:0016491">
    <property type="term" value="F:oxidoreductase activity"/>
    <property type="evidence" value="ECO:0007669"/>
    <property type="project" value="UniProtKB-KW"/>
</dbReference>
<evidence type="ECO:0000313" key="4">
    <source>
        <dbReference type="EMBL" id="KNG88537.1"/>
    </source>
</evidence>
<comment type="cofactor">
    <cofactor evidence="1">
        <name>FMN</name>
        <dbReference type="ChEBI" id="CHEBI:58210"/>
    </cofactor>
</comment>
<dbReference type="InterPro" id="IPR037396">
    <property type="entry name" value="FMN_HAD"/>
</dbReference>
<dbReference type="AlphaFoldDB" id="A0A0L1J9Z7"/>
<dbReference type="PANTHER" id="PTHR10578">
    <property type="entry name" value="S -2-HYDROXY-ACID OXIDASE-RELATED"/>
    <property type="match status" value="1"/>
</dbReference>
<proteinExistence type="predicted"/>
<dbReference type="EMBL" id="JNOM01000050">
    <property type="protein sequence ID" value="KNG88537.1"/>
    <property type="molecule type" value="Genomic_DNA"/>
</dbReference>
<evidence type="ECO:0000313" key="5">
    <source>
        <dbReference type="Proteomes" id="UP000037505"/>
    </source>
</evidence>
<feature type="domain" description="FMN hydroxy acid dehydrogenase" evidence="3">
    <location>
        <begin position="27"/>
        <end position="147"/>
    </location>
</feature>
<dbReference type="InterPro" id="IPR000262">
    <property type="entry name" value="FMN-dep_DH"/>
</dbReference>
<dbReference type="PROSITE" id="PS51349">
    <property type="entry name" value="FMN_HYDROXY_ACID_DH_2"/>
    <property type="match status" value="1"/>
</dbReference>
<dbReference type="Proteomes" id="UP000037505">
    <property type="component" value="Unassembled WGS sequence"/>
</dbReference>
<name>A0A0L1J9Z7_ASPN3</name>
<dbReference type="Pfam" id="PF01070">
    <property type="entry name" value="FMN_dh"/>
    <property type="match status" value="1"/>
</dbReference>
<organism evidence="4 5">
    <name type="scientific">Aspergillus nomiae NRRL (strain ATCC 15546 / NRRL 13137 / CBS 260.88 / M93)</name>
    <dbReference type="NCBI Taxonomy" id="1509407"/>
    <lineage>
        <taxon>Eukaryota</taxon>
        <taxon>Fungi</taxon>
        <taxon>Dikarya</taxon>
        <taxon>Ascomycota</taxon>
        <taxon>Pezizomycotina</taxon>
        <taxon>Eurotiomycetes</taxon>
        <taxon>Eurotiomycetidae</taxon>
        <taxon>Eurotiales</taxon>
        <taxon>Aspergillaceae</taxon>
        <taxon>Aspergillus</taxon>
        <taxon>Aspergillus subgen. Circumdati</taxon>
    </lineage>
</organism>
<reference evidence="4 5" key="1">
    <citation type="submission" date="2014-06" db="EMBL/GenBank/DDBJ databases">
        <title>The Genome of the Aflatoxigenic Filamentous Fungus Aspergillus nomius.</title>
        <authorList>
            <person name="Moore M.G."/>
            <person name="Shannon B.M."/>
            <person name="Brian M.M."/>
        </authorList>
    </citation>
    <scope>NUCLEOTIDE SEQUENCE [LARGE SCALE GENOMIC DNA]</scope>
    <source>
        <strain evidence="4 5">NRRL 13137</strain>
    </source>
</reference>
<dbReference type="OrthoDB" id="1925334at2759"/>
<keyword evidence="2" id="KW-0560">Oxidoreductase</keyword>
<evidence type="ECO:0000256" key="1">
    <source>
        <dbReference type="ARBA" id="ARBA00001917"/>
    </source>
</evidence>
<dbReference type="RefSeq" id="XP_015409460.1">
    <property type="nucleotide sequence ID" value="XM_015547943.1"/>
</dbReference>
<gene>
    <name evidence="4" type="ORF">ANOM_002686</name>
</gene>
<comment type="caution">
    <text evidence="4">The sequence shown here is derived from an EMBL/GenBank/DDBJ whole genome shotgun (WGS) entry which is preliminary data.</text>
</comment>
<dbReference type="STRING" id="1509407.A0A0L1J9Z7"/>